<dbReference type="PROSITE" id="PS50003">
    <property type="entry name" value="PH_DOMAIN"/>
    <property type="match status" value="1"/>
</dbReference>
<organism evidence="3 4">
    <name type="scientific">Elysia crispata</name>
    <name type="common">lettuce slug</name>
    <dbReference type="NCBI Taxonomy" id="231223"/>
    <lineage>
        <taxon>Eukaryota</taxon>
        <taxon>Metazoa</taxon>
        <taxon>Spiralia</taxon>
        <taxon>Lophotrochozoa</taxon>
        <taxon>Mollusca</taxon>
        <taxon>Gastropoda</taxon>
        <taxon>Heterobranchia</taxon>
        <taxon>Euthyneura</taxon>
        <taxon>Panpulmonata</taxon>
        <taxon>Sacoglossa</taxon>
        <taxon>Placobranchoidea</taxon>
        <taxon>Plakobranchidae</taxon>
        <taxon>Elysia</taxon>
    </lineage>
</organism>
<dbReference type="InterPro" id="IPR011993">
    <property type="entry name" value="PH-like_dom_sf"/>
</dbReference>
<feature type="domain" description="PH" evidence="2">
    <location>
        <begin position="15"/>
        <end position="105"/>
    </location>
</feature>
<feature type="compositionally biased region" description="Polar residues" evidence="1">
    <location>
        <begin position="270"/>
        <end position="294"/>
    </location>
</feature>
<name>A0AAE1CEI7_9GAST</name>
<sequence>MDENTYWRASGVYVNPDIEGYLVEKKLMRNAKTWCSLQGATLYLQKSQGGVIQTLDMASEVQNVRKLEDTSPQFEITSKKGKYTFICSTSKNCTDWVTALQKAMTLKSNGTGRSVFHGHTQDVEELNVYATASDDKDIQEQSSSVPPVGSEYEAIDMHSKRHPAPTDTGQNTAGNSPDRLSMRPPLPSMQSRLAKAQQQQEEYVEPSSSTQGQASQEEGEGVYAEVSSVRSSKVVEYTDGFTSQENKNAQHEESVYSEGSSESNDSISSPDTVTLRSRNSLISKNIPTATTTENGLAEDEDEVDDGGDADVFAELEQALASQDTPDLNLSCPLTEEDYLPVKELHVFLVNNSHLLSGVSHRHKLLDSDEDPVDSLKTFLKEMQI</sequence>
<evidence type="ECO:0000313" key="4">
    <source>
        <dbReference type="Proteomes" id="UP001283361"/>
    </source>
</evidence>
<dbReference type="InterPro" id="IPR001849">
    <property type="entry name" value="PH_domain"/>
</dbReference>
<dbReference type="SUPFAM" id="SSF50729">
    <property type="entry name" value="PH domain-like"/>
    <property type="match status" value="1"/>
</dbReference>
<reference evidence="3" key="1">
    <citation type="journal article" date="2023" name="G3 (Bethesda)">
        <title>A reference genome for the long-term kleptoplast-retaining sea slug Elysia crispata morphotype clarki.</title>
        <authorList>
            <person name="Eastman K.E."/>
            <person name="Pendleton A.L."/>
            <person name="Shaikh M.A."/>
            <person name="Suttiyut T."/>
            <person name="Ogas R."/>
            <person name="Tomko P."/>
            <person name="Gavelis G."/>
            <person name="Widhalm J.R."/>
            <person name="Wisecaver J.H."/>
        </authorList>
    </citation>
    <scope>NUCLEOTIDE SEQUENCE</scope>
    <source>
        <strain evidence="3">ECLA1</strain>
    </source>
</reference>
<evidence type="ECO:0000313" key="3">
    <source>
        <dbReference type="EMBL" id="KAK3690838.1"/>
    </source>
</evidence>
<evidence type="ECO:0000256" key="1">
    <source>
        <dbReference type="SAM" id="MobiDB-lite"/>
    </source>
</evidence>
<dbReference type="Proteomes" id="UP001283361">
    <property type="component" value="Unassembled WGS sequence"/>
</dbReference>
<dbReference type="EMBL" id="JAWDGP010008106">
    <property type="protein sequence ID" value="KAK3690838.1"/>
    <property type="molecule type" value="Genomic_DNA"/>
</dbReference>
<dbReference type="Gene3D" id="2.30.29.30">
    <property type="entry name" value="Pleckstrin-homology domain (PH domain)/Phosphotyrosine-binding domain (PTB)"/>
    <property type="match status" value="1"/>
</dbReference>
<protein>
    <recommendedName>
        <fullName evidence="2">PH domain-containing protein</fullName>
    </recommendedName>
</protein>
<feature type="compositionally biased region" description="Low complexity" evidence="1">
    <location>
        <begin position="256"/>
        <end position="269"/>
    </location>
</feature>
<proteinExistence type="predicted"/>
<gene>
    <name evidence="3" type="ORF">RRG08_021537</name>
</gene>
<evidence type="ECO:0000259" key="2">
    <source>
        <dbReference type="PROSITE" id="PS50003"/>
    </source>
</evidence>
<feature type="compositionally biased region" description="Acidic residues" evidence="1">
    <location>
        <begin position="296"/>
        <end position="306"/>
    </location>
</feature>
<dbReference type="SMART" id="SM00233">
    <property type="entry name" value="PH"/>
    <property type="match status" value="1"/>
</dbReference>
<comment type="caution">
    <text evidence="3">The sequence shown here is derived from an EMBL/GenBank/DDBJ whole genome shotgun (WGS) entry which is preliminary data.</text>
</comment>
<keyword evidence="4" id="KW-1185">Reference proteome</keyword>
<feature type="compositionally biased region" description="Polar residues" evidence="1">
    <location>
        <begin position="188"/>
        <end position="216"/>
    </location>
</feature>
<dbReference type="CDD" id="cd00821">
    <property type="entry name" value="PH"/>
    <property type="match status" value="1"/>
</dbReference>
<dbReference type="AlphaFoldDB" id="A0AAE1CEI7"/>
<feature type="region of interest" description="Disordered" evidence="1">
    <location>
        <begin position="160"/>
        <end position="306"/>
    </location>
</feature>
<accession>A0AAE1CEI7</accession>
<feature type="compositionally biased region" description="Low complexity" evidence="1">
    <location>
        <begin position="226"/>
        <end position="235"/>
    </location>
</feature>